<name>A0A5C4LTS4_9ACTN</name>
<dbReference type="Proteomes" id="UP000306740">
    <property type="component" value="Unassembled WGS sequence"/>
</dbReference>
<organism evidence="1 2">
    <name type="scientific">Mumia zhuanghuii</name>
    <dbReference type="NCBI Taxonomy" id="2585211"/>
    <lineage>
        <taxon>Bacteria</taxon>
        <taxon>Bacillati</taxon>
        <taxon>Actinomycetota</taxon>
        <taxon>Actinomycetes</taxon>
        <taxon>Propionibacteriales</taxon>
        <taxon>Nocardioidaceae</taxon>
        <taxon>Mumia</taxon>
    </lineage>
</organism>
<accession>A0A5C4LTS4</accession>
<comment type="caution">
    <text evidence="1">The sequence shown here is derived from an EMBL/GenBank/DDBJ whole genome shotgun (WGS) entry which is preliminary data.</text>
</comment>
<dbReference type="EMBL" id="VDFR01000285">
    <property type="protein sequence ID" value="TNC21770.1"/>
    <property type="molecule type" value="Genomic_DNA"/>
</dbReference>
<protein>
    <submittedName>
        <fullName evidence="1">Uncharacterized protein</fullName>
    </submittedName>
</protein>
<sequence>MLAGRERVSRRRRCKDSYLRLTLRRVEYCERRRTYRLLAYGLSELRSYRFRFRPAHTLVQCEWTQLERPWEPMSLLLEDLFTRALRF</sequence>
<dbReference type="AlphaFoldDB" id="A0A5C4LTS4"/>
<gene>
    <name evidence="1" type="ORF">FHE65_36305</name>
</gene>
<dbReference type="RefSeq" id="WP_139107572.1">
    <property type="nucleotide sequence ID" value="NZ_VDFR01000285.1"/>
</dbReference>
<reference evidence="1 2" key="1">
    <citation type="submission" date="2019-05" db="EMBL/GenBank/DDBJ databases">
        <title>Mumia sp. nov., isolated from the intestinal contents of plateau pika (Ochotona curzoniae) in the Qinghai-Tibet plateau of China.</title>
        <authorList>
            <person name="Tian Z."/>
        </authorList>
    </citation>
    <scope>NUCLEOTIDE SEQUENCE [LARGE SCALE GENOMIC DNA]</scope>
    <source>
        <strain evidence="2">527</strain>
    </source>
</reference>
<proteinExistence type="predicted"/>
<evidence type="ECO:0000313" key="1">
    <source>
        <dbReference type="EMBL" id="TNC21770.1"/>
    </source>
</evidence>
<evidence type="ECO:0000313" key="2">
    <source>
        <dbReference type="Proteomes" id="UP000306740"/>
    </source>
</evidence>